<dbReference type="Proteomes" id="UP000295197">
    <property type="component" value="Unassembled WGS sequence"/>
</dbReference>
<keyword evidence="3" id="KW-1185">Reference proteome</keyword>
<evidence type="ECO:0000313" key="3">
    <source>
        <dbReference type="Proteomes" id="UP000295197"/>
    </source>
</evidence>
<reference evidence="2 3" key="1">
    <citation type="submission" date="2019-03" db="EMBL/GenBank/DDBJ databases">
        <title>Genomic Encyclopedia of Type Strains, Phase IV (KMG-IV): sequencing the most valuable type-strain genomes for metagenomic binning, comparative biology and taxonomic classification.</title>
        <authorList>
            <person name="Goeker M."/>
        </authorList>
    </citation>
    <scope>NUCLEOTIDE SEQUENCE [LARGE SCALE GENOMIC DNA]</scope>
    <source>
        <strain evidence="2 3">DSM 22362</strain>
    </source>
</reference>
<proteinExistence type="predicted"/>
<keyword evidence="1" id="KW-0732">Signal</keyword>
<dbReference type="Gene3D" id="2.20.110.10">
    <property type="entry name" value="Histone H3 K4-specific methyltransferase SET7/9 N-terminal domain"/>
    <property type="match status" value="1"/>
</dbReference>
<protein>
    <recommendedName>
        <fullName evidence="4">MORN repeat protein</fullName>
    </recommendedName>
</protein>
<evidence type="ECO:0000256" key="1">
    <source>
        <dbReference type="SAM" id="SignalP"/>
    </source>
</evidence>
<dbReference type="EMBL" id="SMBZ01000007">
    <property type="protein sequence ID" value="TCV18939.1"/>
    <property type="molecule type" value="Genomic_DNA"/>
</dbReference>
<feature type="chain" id="PRO_5020534794" description="MORN repeat protein" evidence="1">
    <location>
        <begin position="22"/>
        <end position="373"/>
    </location>
</feature>
<evidence type="ECO:0000313" key="2">
    <source>
        <dbReference type="EMBL" id="TCV18939.1"/>
    </source>
</evidence>
<organism evidence="2 3">
    <name type="scientific">Sphingobacterium alimentarium</name>
    <dbReference type="NCBI Taxonomy" id="797292"/>
    <lineage>
        <taxon>Bacteria</taxon>
        <taxon>Pseudomonadati</taxon>
        <taxon>Bacteroidota</taxon>
        <taxon>Sphingobacteriia</taxon>
        <taxon>Sphingobacteriales</taxon>
        <taxon>Sphingobacteriaceae</taxon>
        <taxon>Sphingobacterium</taxon>
    </lineage>
</organism>
<sequence length="373" mass="43135">MRIKQCILSLLIGLLTLSSHAQTIQYKEKATDDYVRFFYDINYNLVDKYCEFKEIERVAAYDTVNLKFNGEFKDFDNNGRLLIQGNYVNGSKEGSFIGYHLNGQIKWKTTYVNNIPAGEWNYFYPDGKPMLSLTLSESDFRFNSFWDRYGTQKISNGEGNYEMVMPIKGFTDHGYTSYVRRGKVVNGRPDGHWTISFITDDKKPKELPVYNEKYSNGELLTYNLTALFYDYFIPYDDFVIVPSEFFNVAEFFIINNCSFDEYSGFLKFLAKQFSASLGALKVESINDAGRFVIQYDVFKSGSPFKSSVIESPSTMPNRDIQKMSQIFQGISFFIPSIEEGKPIRDKITVTVDVQIRNQEVILDYLALQREKGK</sequence>
<dbReference type="AlphaFoldDB" id="A0A4V2VUG3"/>
<dbReference type="RefSeq" id="WP_132776926.1">
    <property type="nucleotide sequence ID" value="NZ_SMBZ01000007.1"/>
</dbReference>
<gene>
    <name evidence="2" type="ORF">EDC17_100770</name>
</gene>
<accession>A0A4V2VUG3</accession>
<comment type="caution">
    <text evidence="2">The sequence shown here is derived from an EMBL/GenBank/DDBJ whole genome shotgun (WGS) entry which is preliminary data.</text>
</comment>
<dbReference type="SUPFAM" id="SSF82185">
    <property type="entry name" value="Histone H3 K4-specific methyltransferase SET7/9 N-terminal domain"/>
    <property type="match status" value="1"/>
</dbReference>
<dbReference type="OrthoDB" id="9812355at2"/>
<feature type="signal peptide" evidence="1">
    <location>
        <begin position="1"/>
        <end position="21"/>
    </location>
</feature>
<evidence type="ECO:0008006" key="4">
    <source>
        <dbReference type="Google" id="ProtNLM"/>
    </source>
</evidence>
<name>A0A4V2VUG3_9SPHI</name>